<dbReference type="SMART" id="SM00046">
    <property type="entry name" value="DAGKc"/>
    <property type="match status" value="1"/>
</dbReference>
<dbReference type="Proteomes" id="UP000580891">
    <property type="component" value="Unassembled WGS sequence"/>
</dbReference>
<evidence type="ECO:0000256" key="5">
    <source>
        <dbReference type="ARBA" id="ARBA00022723"/>
    </source>
</evidence>
<evidence type="ECO:0000256" key="10">
    <source>
        <dbReference type="ARBA" id="ARBA00023098"/>
    </source>
</evidence>
<dbReference type="RefSeq" id="WP_181537626.1">
    <property type="nucleotide sequence ID" value="NZ_JACDUU010000004.1"/>
</dbReference>
<keyword evidence="10" id="KW-0443">Lipid metabolism</keyword>
<keyword evidence="11" id="KW-0594">Phospholipid biosynthesis</keyword>
<keyword evidence="15" id="KW-1185">Reference proteome</keyword>
<dbReference type="SUPFAM" id="SSF111331">
    <property type="entry name" value="NAD kinase/diacylglycerol kinase-like"/>
    <property type="match status" value="1"/>
</dbReference>
<organism evidence="14 15">
    <name type="scientific">[Anoxybacillus] calidus</name>
    <dbReference type="NCBI Taxonomy" id="575178"/>
    <lineage>
        <taxon>Bacteria</taxon>
        <taxon>Bacillati</taxon>
        <taxon>Bacillota</taxon>
        <taxon>Bacilli</taxon>
        <taxon>Bacillales</taxon>
        <taxon>Anoxybacillaceae</taxon>
        <taxon>Paranoxybacillus</taxon>
    </lineage>
</organism>
<dbReference type="InterPro" id="IPR045540">
    <property type="entry name" value="YegS/DAGK_C"/>
</dbReference>
<dbReference type="GO" id="GO:0005524">
    <property type="term" value="F:ATP binding"/>
    <property type="evidence" value="ECO:0007669"/>
    <property type="project" value="UniProtKB-KW"/>
</dbReference>
<dbReference type="Gene3D" id="3.40.50.10330">
    <property type="entry name" value="Probable inorganic polyphosphate/atp-NAD kinase, domain 1"/>
    <property type="match status" value="1"/>
</dbReference>
<evidence type="ECO:0000256" key="3">
    <source>
        <dbReference type="ARBA" id="ARBA00022516"/>
    </source>
</evidence>
<dbReference type="AlphaFoldDB" id="A0A7V9Z0H8"/>
<comment type="similarity">
    <text evidence="2">Belongs to the diacylglycerol/lipid kinase family.</text>
</comment>
<keyword evidence="5" id="KW-0479">Metal-binding</keyword>
<comment type="cofactor">
    <cofactor evidence="1">
        <name>Mg(2+)</name>
        <dbReference type="ChEBI" id="CHEBI:18420"/>
    </cofactor>
</comment>
<dbReference type="InterPro" id="IPR017438">
    <property type="entry name" value="ATP-NAD_kinase_N"/>
</dbReference>
<dbReference type="InterPro" id="IPR001206">
    <property type="entry name" value="Diacylglycerol_kinase_cat_dom"/>
</dbReference>
<evidence type="ECO:0000256" key="12">
    <source>
        <dbReference type="ARBA" id="ARBA00023264"/>
    </source>
</evidence>
<keyword evidence="3" id="KW-0444">Lipid biosynthesis</keyword>
<evidence type="ECO:0000313" key="15">
    <source>
        <dbReference type="Proteomes" id="UP000580891"/>
    </source>
</evidence>
<sequence length="295" mass="32840">MYYFIVNRVSGNGKGLKVWKKVEKLLKEKRVNYQVRFTERPKHAVEIAKEFSSEKCDAVVAIGGDGTIHDVANGLIGSNIPLGIIPAGSGNDLARALDIPMDYKKALERILMGKQRTIDVGRIGKEYCITVTGIGFDGKVADVNNSSKYKNWLNFIKLGALSYGFSVLHVLLNYRPVNIQLKVDGKSFVFFNVWLIAIANIPNYGGGIRICPDACYNDGLFDICIVHNITKWELLRMFPKAYKGKHVFHPSVTMIKGKHVEVTSGWPVIVQSDGEILTKTPVNVMIQKEALLIIS</sequence>
<keyword evidence="8" id="KW-0067">ATP-binding</keyword>
<dbReference type="Pfam" id="PF19279">
    <property type="entry name" value="YegS_C"/>
    <property type="match status" value="1"/>
</dbReference>
<evidence type="ECO:0000256" key="6">
    <source>
        <dbReference type="ARBA" id="ARBA00022741"/>
    </source>
</evidence>
<protein>
    <submittedName>
        <fullName evidence="14">YegS/Rv2252/BmrU family lipid kinase</fullName>
    </submittedName>
</protein>
<dbReference type="InterPro" id="IPR016064">
    <property type="entry name" value="NAD/diacylglycerol_kinase_sf"/>
</dbReference>
<keyword evidence="6" id="KW-0547">Nucleotide-binding</keyword>
<evidence type="ECO:0000256" key="8">
    <source>
        <dbReference type="ARBA" id="ARBA00022840"/>
    </source>
</evidence>
<evidence type="ECO:0000313" key="14">
    <source>
        <dbReference type="EMBL" id="MBA2871816.1"/>
    </source>
</evidence>
<dbReference type="Gene3D" id="2.60.200.40">
    <property type="match status" value="1"/>
</dbReference>
<dbReference type="NCBIfam" id="TIGR00147">
    <property type="entry name" value="YegS/Rv2252/BmrU family lipid kinase"/>
    <property type="match status" value="1"/>
</dbReference>
<comment type="caution">
    <text evidence="14">The sequence shown here is derived from an EMBL/GenBank/DDBJ whole genome shotgun (WGS) entry which is preliminary data.</text>
</comment>
<dbReference type="GO" id="GO:0005886">
    <property type="term" value="C:plasma membrane"/>
    <property type="evidence" value="ECO:0007669"/>
    <property type="project" value="TreeGrafter"/>
</dbReference>
<evidence type="ECO:0000256" key="9">
    <source>
        <dbReference type="ARBA" id="ARBA00022842"/>
    </source>
</evidence>
<feature type="domain" description="DAGKc" evidence="13">
    <location>
        <begin position="1"/>
        <end position="127"/>
    </location>
</feature>
<keyword evidence="12" id="KW-1208">Phospholipid metabolism</keyword>
<keyword evidence="4" id="KW-0808">Transferase</keyword>
<dbReference type="GO" id="GO:0046872">
    <property type="term" value="F:metal ion binding"/>
    <property type="evidence" value="ECO:0007669"/>
    <property type="project" value="UniProtKB-KW"/>
</dbReference>
<evidence type="ECO:0000256" key="4">
    <source>
        <dbReference type="ARBA" id="ARBA00022679"/>
    </source>
</evidence>
<proteinExistence type="inferred from homology"/>
<name>A0A7V9Z0H8_9BACL</name>
<keyword evidence="7 14" id="KW-0418">Kinase</keyword>
<evidence type="ECO:0000256" key="2">
    <source>
        <dbReference type="ARBA" id="ARBA00005983"/>
    </source>
</evidence>
<keyword evidence="9" id="KW-0460">Magnesium</keyword>
<dbReference type="GO" id="GO:0016301">
    <property type="term" value="F:kinase activity"/>
    <property type="evidence" value="ECO:0007669"/>
    <property type="project" value="UniProtKB-KW"/>
</dbReference>
<evidence type="ECO:0000256" key="11">
    <source>
        <dbReference type="ARBA" id="ARBA00023209"/>
    </source>
</evidence>
<evidence type="ECO:0000256" key="1">
    <source>
        <dbReference type="ARBA" id="ARBA00001946"/>
    </source>
</evidence>
<dbReference type="PROSITE" id="PS50146">
    <property type="entry name" value="DAGK"/>
    <property type="match status" value="1"/>
</dbReference>
<dbReference type="PANTHER" id="PTHR12358">
    <property type="entry name" value="SPHINGOSINE KINASE"/>
    <property type="match status" value="1"/>
</dbReference>
<dbReference type="Pfam" id="PF00781">
    <property type="entry name" value="DAGK_cat"/>
    <property type="match status" value="1"/>
</dbReference>
<dbReference type="PANTHER" id="PTHR12358:SF106">
    <property type="entry name" value="LIPID KINASE YEGS"/>
    <property type="match status" value="1"/>
</dbReference>
<dbReference type="EMBL" id="JACDUU010000004">
    <property type="protein sequence ID" value="MBA2871816.1"/>
    <property type="molecule type" value="Genomic_DNA"/>
</dbReference>
<accession>A0A7V9Z0H8</accession>
<evidence type="ECO:0000259" key="13">
    <source>
        <dbReference type="PROSITE" id="PS50146"/>
    </source>
</evidence>
<dbReference type="GO" id="GO:0008654">
    <property type="term" value="P:phospholipid biosynthetic process"/>
    <property type="evidence" value="ECO:0007669"/>
    <property type="project" value="UniProtKB-KW"/>
</dbReference>
<dbReference type="InterPro" id="IPR005218">
    <property type="entry name" value="Diacylglycerol/lipid_kinase"/>
</dbReference>
<reference evidence="14 15" key="1">
    <citation type="submission" date="2020-07" db="EMBL/GenBank/DDBJ databases">
        <title>Genomic Encyclopedia of Type Strains, Phase IV (KMG-IV): sequencing the most valuable type-strain genomes for metagenomic binning, comparative biology and taxonomic classification.</title>
        <authorList>
            <person name="Goeker M."/>
        </authorList>
    </citation>
    <scope>NUCLEOTIDE SEQUENCE [LARGE SCALE GENOMIC DNA]</scope>
    <source>
        <strain evidence="14 15">DSM 25220</strain>
    </source>
</reference>
<evidence type="ECO:0000256" key="7">
    <source>
        <dbReference type="ARBA" id="ARBA00022777"/>
    </source>
</evidence>
<gene>
    <name evidence="14" type="ORF">HNQ85_002091</name>
</gene>
<dbReference type="InterPro" id="IPR050187">
    <property type="entry name" value="Lipid_Phosphate_FormReg"/>
</dbReference>